<organism evidence="1 2">
    <name type="scientific">Iningainema tapete BLCC-T55</name>
    <dbReference type="NCBI Taxonomy" id="2748662"/>
    <lineage>
        <taxon>Bacteria</taxon>
        <taxon>Bacillati</taxon>
        <taxon>Cyanobacteriota</taxon>
        <taxon>Cyanophyceae</taxon>
        <taxon>Nostocales</taxon>
        <taxon>Scytonemataceae</taxon>
        <taxon>Iningainema tapete</taxon>
    </lineage>
</organism>
<dbReference type="Proteomes" id="UP000629098">
    <property type="component" value="Unassembled WGS sequence"/>
</dbReference>
<dbReference type="EMBL" id="JACXAE010000104">
    <property type="protein sequence ID" value="MBD2777062.1"/>
    <property type="molecule type" value="Genomic_DNA"/>
</dbReference>
<evidence type="ECO:0000313" key="1">
    <source>
        <dbReference type="EMBL" id="MBD2777062.1"/>
    </source>
</evidence>
<evidence type="ECO:0000313" key="2">
    <source>
        <dbReference type="Proteomes" id="UP000629098"/>
    </source>
</evidence>
<comment type="caution">
    <text evidence="1">The sequence shown here is derived from an EMBL/GenBank/DDBJ whole genome shotgun (WGS) entry which is preliminary data.</text>
</comment>
<keyword evidence="2" id="KW-1185">Reference proteome</keyword>
<reference evidence="1" key="1">
    <citation type="submission" date="2020-09" db="EMBL/GenBank/DDBJ databases">
        <title>Iningainema tapete sp. nov. (Scytonemataceae, Cyanobacteria) from greenhouses in central Florida (USA) produces two types of nodularin with biosynthetic potential for microcystin-LR and anabaenopeptins.</title>
        <authorList>
            <person name="Berthold D.E."/>
            <person name="Lefler F.W."/>
            <person name="Huang I.-S."/>
            <person name="Abdulla H."/>
            <person name="Zimba P.V."/>
            <person name="Laughinghouse H.D. IV."/>
        </authorList>
    </citation>
    <scope>NUCLEOTIDE SEQUENCE</scope>
    <source>
        <strain evidence="1">BLCCT55</strain>
    </source>
</reference>
<sequence>MDNWNILLESRADGFTTATVLEVPDCQISDETKLGAVEKVQQLLQKRLAKAEIIQIPVPIQPVTSQSSLMKFAGIFQDDPDFMEIMKEIRAPERFG</sequence>
<dbReference type="AlphaFoldDB" id="A0A8J7BZ83"/>
<accession>A0A8J7BZ83</accession>
<gene>
    <name evidence="1" type="ORF">ICL16_34715</name>
</gene>
<protein>
    <submittedName>
        <fullName evidence="1">Uncharacterized protein</fullName>
    </submittedName>
</protein>
<proteinExistence type="predicted"/>
<dbReference type="RefSeq" id="WP_190836124.1">
    <property type="nucleotide sequence ID" value="NZ_CAWPPI010000104.1"/>
</dbReference>
<name>A0A8J7BZ83_9CYAN</name>